<comment type="catalytic activity">
    <reaction evidence="23">
        <text>[GlcNAc-(1-&gt;4)-Mur2Ac(oyl-L-Ala-gamma-D-Glu-L-Lys-D-Ala-D-Ala)](n)-di-trans,octa-cis-undecaprenyl diphosphate + beta-D-GlcNAc-(1-&gt;4)-Mur2Ac(oyl-L-Ala-gamma-D-Glu-L-Lys-D-Ala-D-Ala)-di-trans,octa-cis-undecaprenyl diphosphate = [GlcNAc-(1-&gt;4)-Mur2Ac(oyl-L-Ala-gamma-D-Glu-L-Lys-D-Ala-D-Ala)](n+1)-di-trans,octa-cis-undecaprenyl diphosphate + di-trans,octa-cis-undecaprenyl diphosphate + H(+)</text>
        <dbReference type="Rhea" id="RHEA:23708"/>
        <dbReference type="Rhea" id="RHEA-COMP:9602"/>
        <dbReference type="Rhea" id="RHEA-COMP:9603"/>
        <dbReference type="ChEBI" id="CHEBI:15378"/>
        <dbReference type="ChEBI" id="CHEBI:58405"/>
        <dbReference type="ChEBI" id="CHEBI:60033"/>
        <dbReference type="ChEBI" id="CHEBI:78435"/>
        <dbReference type="EC" id="2.4.99.28"/>
    </reaction>
</comment>
<evidence type="ECO:0000256" key="8">
    <source>
        <dbReference type="ARBA" id="ARBA00022475"/>
    </source>
</evidence>
<dbReference type="Pfam" id="PF00905">
    <property type="entry name" value="Transpeptidase"/>
    <property type="match status" value="1"/>
</dbReference>
<comment type="catalytic activity">
    <reaction evidence="21">
        <text>Preferential cleavage: (Ac)2-L-Lys-D-Ala-|-D-Ala. Also transpeptidation of peptidyl-alanyl moieties that are N-acyl substituents of D-alanine.</text>
        <dbReference type="EC" id="3.4.16.4"/>
    </reaction>
</comment>
<evidence type="ECO:0000313" key="28">
    <source>
        <dbReference type="Proteomes" id="UP000191931"/>
    </source>
</evidence>
<dbReference type="GO" id="GO:0030288">
    <property type="term" value="C:outer membrane-bounded periplasmic space"/>
    <property type="evidence" value="ECO:0007669"/>
    <property type="project" value="TreeGrafter"/>
</dbReference>
<evidence type="ECO:0000256" key="21">
    <source>
        <dbReference type="ARBA" id="ARBA00034000"/>
    </source>
</evidence>
<evidence type="ECO:0000256" key="22">
    <source>
        <dbReference type="ARBA" id="ARBA00044770"/>
    </source>
</evidence>
<feature type="domain" description="Penicillin-binding protein transpeptidase" evidence="24">
    <location>
        <begin position="409"/>
        <end position="652"/>
    </location>
</feature>
<dbReference type="NCBIfam" id="TIGR02071">
    <property type="entry name" value="PBP_1b"/>
    <property type="match status" value="1"/>
</dbReference>
<dbReference type="OrthoDB" id="9766909at2"/>
<evidence type="ECO:0000256" key="12">
    <source>
        <dbReference type="ARBA" id="ARBA00022679"/>
    </source>
</evidence>
<dbReference type="GO" id="GO:0008955">
    <property type="term" value="F:peptidoglycan glycosyltransferase activity"/>
    <property type="evidence" value="ECO:0007669"/>
    <property type="project" value="UniProtKB-EC"/>
</dbReference>
<protein>
    <recommendedName>
        <fullName evidence="7">Penicillin-binding protein 1B</fullName>
        <ecNumber evidence="22">2.4.99.28</ecNumber>
        <ecNumber evidence="6">3.4.16.4</ecNumber>
    </recommendedName>
    <alternativeName>
        <fullName evidence="20">Murein polymerase</fullName>
    </alternativeName>
</protein>
<dbReference type="GO" id="GO:0009274">
    <property type="term" value="C:peptidoglycan-based cell wall"/>
    <property type="evidence" value="ECO:0007669"/>
    <property type="project" value="InterPro"/>
</dbReference>
<keyword evidence="10" id="KW-0645">Protease</keyword>
<dbReference type="Gene3D" id="3.40.710.10">
    <property type="entry name" value="DD-peptidase/beta-lactamase superfamily"/>
    <property type="match status" value="1"/>
</dbReference>
<comment type="function">
    <text evidence="1">Cell wall formation. Synthesis of cross-linked peptidoglycan from the lipid intermediates. The enzyme has a penicillin-insensitive transglycosylase N-terminal domain (formation of linear glycan strands) and a penicillin-sensitive transpeptidase C-terminal domain (cross-linking of the peptide subunits).</text>
</comment>
<keyword evidence="8" id="KW-1003">Cell membrane</keyword>
<evidence type="ECO:0000256" key="19">
    <source>
        <dbReference type="ARBA" id="ARBA00023316"/>
    </source>
</evidence>
<reference evidence="27 28" key="1">
    <citation type="submission" date="2017-03" db="EMBL/GenBank/DDBJ databases">
        <authorList>
            <person name="Afonso C.L."/>
            <person name="Miller P.J."/>
            <person name="Scott M.A."/>
            <person name="Spackman E."/>
            <person name="Goraichik I."/>
            <person name="Dimitrov K.M."/>
            <person name="Suarez D.L."/>
            <person name="Swayne D.E."/>
        </authorList>
    </citation>
    <scope>NUCLEOTIDE SEQUENCE [LARGE SCALE GENOMIC DNA]</scope>
    <source>
        <strain evidence="27">PRJEB14757</strain>
    </source>
</reference>
<evidence type="ECO:0000256" key="2">
    <source>
        <dbReference type="ARBA" id="ARBA00004236"/>
    </source>
</evidence>
<dbReference type="GO" id="GO:0005886">
    <property type="term" value="C:plasma membrane"/>
    <property type="evidence" value="ECO:0007669"/>
    <property type="project" value="UniProtKB-SubCell"/>
</dbReference>
<keyword evidence="12 27" id="KW-0808">Transferase</keyword>
<evidence type="ECO:0000256" key="17">
    <source>
        <dbReference type="ARBA" id="ARBA00023251"/>
    </source>
</evidence>
<evidence type="ECO:0000256" key="3">
    <source>
        <dbReference type="ARBA" id="ARBA00004752"/>
    </source>
</evidence>
<dbReference type="EC" id="2.4.99.28" evidence="22"/>
<dbReference type="GO" id="GO:0006508">
    <property type="term" value="P:proteolysis"/>
    <property type="evidence" value="ECO:0007669"/>
    <property type="project" value="UniProtKB-KW"/>
</dbReference>
<keyword evidence="16" id="KW-0472">Membrane</keyword>
<dbReference type="PANTHER" id="PTHR32282">
    <property type="entry name" value="BINDING PROTEIN TRANSPEPTIDASE, PUTATIVE-RELATED"/>
    <property type="match status" value="1"/>
</dbReference>
<evidence type="ECO:0000256" key="9">
    <source>
        <dbReference type="ARBA" id="ARBA00022645"/>
    </source>
</evidence>
<dbReference type="Pfam" id="PF14814">
    <property type="entry name" value="UB2H"/>
    <property type="match status" value="1"/>
</dbReference>
<evidence type="ECO:0000256" key="23">
    <source>
        <dbReference type="ARBA" id="ARBA00049902"/>
    </source>
</evidence>
<dbReference type="PIRSF" id="PIRSF002799">
    <property type="entry name" value="PBP_1b"/>
    <property type="match status" value="1"/>
</dbReference>
<evidence type="ECO:0000259" key="26">
    <source>
        <dbReference type="Pfam" id="PF14814"/>
    </source>
</evidence>
<evidence type="ECO:0000256" key="11">
    <source>
        <dbReference type="ARBA" id="ARBA00022676"/>
    </source>
</evidence>
<dbReference type="SUPFAM" id="SSF53955">
    <property type="entry name" value="Lysozyme-like"/>
    <property type="match status" value="1"/>
</dbReference>
<keyword evidence="18" id="KW-0511">Multifunctional enzyme</keyword>
<evidence type="ECO:0000256" key="6">
    <source>
        <dbReference type="ARBA" id="ARBA00012448"/>
    </source>
</evidence>
<evidence type="ECO:0000256" key="4">
    <source>
        <dbReference type="ARBA" id="ARBA00007090"/>
    </source>
</evidence>
<keyword evidence="28" id="KW-1185">Reference proteome</keyword>
<dbReference type="GO" id="GO:0009252">
    <property type="term" value="P:peptidoglycan biosynthetic process"/>
    <property type="evidence" value="ECO:0007669"/>
    <property type="project" value="UniProtKB-UniPathway"/>
</dbReference>
<dbReference type="UniPathway" id="UPA00219"/>
<dbReference type="Proteomes" id="UP000191931">
    <property type="component" value="Unassembled WGS sequence"/>
</dbReference>
<evidence type="ECO:0000256" key="16">
    <source>
        <dbReference type="ARBA" id="ARBA00023136"/>
    </source>
</evidence>
<evidence type="ECO:0000256" key="1">
    <source>
        <dbReference type="ARBA" id="ARBA00002624"/>
    </source>
</evidence>
<evidence type="ECO:0000256" key="15">
    <source>
        <dbReference type="ARBA" id="ARBA00022984"/>
    </source>
</evidence>
<evidence type="ECO:0000313" key="27">
    <source>
        <dbReference type="EMBL" id="SLM27844.1"/>
    </source>
</evidence>
<dbReference type="InterPro" id="IPR023346">
    <property type="entry name" value="Lysozyme-like_dom_sf"/>
</dbReference>
<dbReference type="InterPro" id="IPR012338">
    <property type="entry name" value="Beta-lactam/transpept-like"/>
</dbReference>
<organism evidence="27 28">
    <name type="scientific">Desulfamplus magnetovallimortis</name>
    <dbReference type="NCBI Taxonomy" id="1246637"/>
    <lineage>
        <taxon>Bacteria</taxon>
        <taxon>Pseudomonadati</taxon>
        <taxon>Thermodesulfobacteriota</taxon>
        <taxon>Desulfobacteria</taxon>
        <taxon>Desulfobacterales</taxon>
        <taxon>Desulfobacteraceae</taxon>
        <taxon>Desulfamplus</taxon>
    </lineage>
</organism>
<name>A0A1W1H5X6_9BACT</name>
<keyword evidence="19" id="KW-0961">Cell wall biogenesis/degradation</keyword>
<keyword evidence="13 27" id="KW-0378">Hydrolase</keyword>
<comment type="pathway">
    <text evidence="3">Cell wall biogenesis; peptidoglycan biosynthesis.</text>
</comment>
<feature type="domain" description="Glycosyl transferase family 51" evidence="25">
    <location>
        <begin position="148"/>
        <end position="319"/>
    </location>
</feature>
<keyword evidence="9" id="KW-0121">Carboxypeptidase</keyword>
<dbReference type="GO" id="GO:0008360">
    <property type="term" value="P:regulation of cell shape"/>
    <property type="evidence" value="ECO:0007669"/>
    <property type="project" value="UniProtKB-KW"/>
</dbReference>
<dbReference type="InterPro" id="IPR050396">
    <property type="entry name" value="Glycosyltr_51/Transpeptidase"/>
</dbReference>
<dbReference type="EMBL" id="FWEV01000019">
    <property type="protein sequence ID" value="SLM27844.1"/>
    <property type="molecule type" value="Genomic_DNA"/>
</dbReference>
<accession>A0A1W1H5X6</accession>
<evidence type="ECO:0000256" key="5">
    <source>
        <dbReference type="ARBA" id="ARBA00007739"/>
    </source>
</evidence>
<dbReference type="GO" id="GO:0009002">
    <property type="term" value="F:serine-type D-Ala-D-Ala carboxypeptidase activity"/>
    <property type="evidence" value="ECO:0007669"/>
    <property type="project" value="UniProtKB-EC"/>
</dbReference>
<dbReference type="Gene3D" id="1.10.3810.10">
    <property type="entry name" value="Biosynthetic peptidoglycan transglycosylase-like"/>
    <property type="match status" value="1"/>
</dbReference>
<dbReference type="InterPro" id="IPR001264">
    <property type="entry name" value="Glyco_trans_51"/>
</dbReference>
<dbReference type="GO" id="GO:0071555">
    <property type="term" value="P:cell wall organization"/>
    <property type="evidence" value="ECO:0007669"/>
    <property type="project" value="UniProtKB-KW"/>
</dbReference>
<proteinExistence type="inferred from homology"/>
<evidence type="ECO:0000259" key="24">
    <source>
        <dbReference type="Pfam" id="PF00905"/>
    </source>
</evidence>
<comment type="subcellular location">
    <subcellularLocation>
        <location evidence="2">Cell membrane</location>
    </subcellularLocation>
</comment>
<evidence type="ECO:0000259" key="25">
    <source>
        <dbReference type="Pfam" id="PF00912"/>
    </source>
</evidence>
<dbReference type="Pfam" id="PF00912">
    <property type="entry name" value="Transgly"/>
    <property type="match status" value="1"/>
</dbReference>
<dbReference type="GO" id="GO:0008658">
    <property type="term" value="F:penicillin binding"/>
    <property type="evidence" value="ECO:0007669"/>
    <property type="project" value="InterPro"/>
</dbReference>
<gene>
    <name evidence="27" type="primary">mrcB</name>
    <name evidence="27" type="ORF">MTBBW1_1150017</name>
</gene>
<feature type="domain" description="Bifunctional transglycosylase second" evidence="26">
    <location>
        <begin position="49"/>
        <end position="136"/>
    </location>
</feature>
<dbReference type="AlphaFoldDB" id="A0A1W1H5X6"/>
<keyword evidence="15" id="KW-0573">Peptidoglycan synthesis</keyword>
<keyword evidence="14" id="KW-0133">Cell shape</keyword>
<dbReference type="GO" id="GO:0046677">
    <property type="term" value="P:response to antibiotic"/>
    <property type="evidence" value="ECO:0007669"/>
    <property type="project" value="UniProtKB-KW"/>
</dbReference>
<evidence type="ECO:0000256" key="10">
    <source>
        <dbReference type="ARBA" id="ARBA00022670"/>
    </source>
</evidence>
<dbReference type="SUPFAM" id="SSF56601">
    <property type="entry name" value="beta-lactamase/transpeptidase-like"/>
    <property type="match status" value="1"/>
</dbReference>
<evidence type="ECO:0000256" key="13">
    <source>
        <dbReference type="ARBA" id="ARBA00022801"/>
    </source>
</evidence>
<dbReference type="RefSeq" id="WP_080804293.1">
    <property type="nucleotide sequence ID" value="NZ_LT828546.1"/>
</dbReference>
<keyword evidence="11 27" id="KW-0328">Glycosyltransferase</keyword>
<dbReference type="InterPro" id="IPR028166">
    <property type="entry name" value="UB2H"/>
</dbReference>
<dbReference type="PANTHER" id="PTHR32282:SF11">
    <property type="entry name" value="PENICILLIN-BINDING PROTEIN 1B"/>
    <property type="match status" value="1"/>
</dbReference>
<keyword evidence="17" id="KW-0046">Antibiotic resistance</keyword>
<comment type="similarity">
    <text evidence="4">In the C-terminal section; belongs to the transpeptidase family.</text>
</comment>
<evidence type="ECO:0000256" key="20">
    <source>
        <dbReference type="ARBA" id="ARBA00032454"/>
    </source>
</evidence>
<dbReference type="Gene3D" id="3.30.2060.10">
    <property type="entry name" value="Penicillin-binding protein 1b domain"/>
    <property type="match status" value="1"/>
</dbReference>
<comment type="similarity">
    <text evidence="5">In the N-terminal section; belongs to the glycosyltransferase 51 family.</text>
</comment>
<dbReference type="InterPro" id="IPR001460">
    <property type="entry name" value="PCN-bd_Tpept"/>
</dbReference>
<dbReference type="FunFam" id="1.10.3810.10:FF:000001">
    <property type="entry name" value="Penicillin-binding protein 1A"/>
    <property type="match status" value="1"/>
</dbReference>
<sequence length="761" mass="84780">MKKILLLLLLAGAALLFGYAQHFNLMVAEKFQGRPWELPARVYARPLEIYQGLAIAPEMLEKELKLMGYQKSGTGQALSNPGSYSRRGGVFHLFCRPFDFGDEELPGRRIRVTITNDWVTEVRPQDSFFDKDLMRLDPVLMGNFYPSSMEDRVLVSLEQTPDLLGKTIVAVEDRNFYAHYGVDFKGIFRAILVNLKNRQFSQGASTLTQQLAKNFFLSREKKLIRKIKETFMASALERNFSKDEILEAYMNEVYLGQDGKRAIHGFGLAANFYFGKAPASLEIHEIALLVGMLKGPSAYNPRAHPDKALLRRNTVLAVMKDQELISESAMEKASRTPLGVVAKPLQGHNPFPFYLDLVKRELLKEYREKDLKTMGLRIFTALDPQVQLAAENGVAGFMEGRNSSLEFGIVVSAVSTNEIQAMVGGRNFRYQGFNRALDARRPIGSLVKPAVFLTALDRPDQYTMISKLSDRSLRVTNPDGSIWQPQNYDKKSRNSVPLWKALANSLNIATVRLGMDLGLASVATTLEKMGFAPEKPLLPSMLLGSLEKTPVEVAQAYHTLASGGFYTPARAIRAIYTPERETLQRYPLKIEQRLPPGPVFLTTKMLQTVVTAGTGRKLEKWLPRDLAIAGKTGTTNDLRDSWFAGFSANRLAVVWIGRDDNQPTGLTGSTGALQVFGRLMADLSNTALDPAAPDSIEWGVIDPETGRLTDANCPGALAVPFITGSKPDDFAPCQKPIKKESNADQKKQKPKYLIDWLKEVF</sequence>
<evidence type="ECO:0000256" key="7">
    <source>
        <dbReference type="ARBA" id="ARBA00018637"/>
    </source>
</evidence>
<evidence type="ECO:0000256" key="18">
    <source>
        <dbReference type="ARBA" id="ARBA00023268"/>
    </source>
</evidence>
<dbReference type="STRING" id="1246637.MTBBW1_1150017"/>
<evidence type="ECO:0000256" key="14">
    <source>
        <dbReference type="ARBA" id="ARBA00022960"/>
    </source>
</evidence>
<dbReference type="InterPro" id="IPR036950">
    <property type="entry name" value="PBP_transglycosylase"/>
</dbReference>
<dbReference type="InterPro" id="IPR011813">
    <property type="entry name" value="PBP_1b"/>
</dbReference>
<dbReference type="EC" id="3.4.16.4" evidence="6"/>